<protein>
    <submittedName>
        <fullName evidence="2">Uncharacterized protein</fullName>
    </submittedName>
</protein>
<feature type="region of interest" description="Disordered" evidence="1">
    <location>
        <begin position="233"/>
        <end position="253"/>
    </location>
</feature>
<feature type="compositionally biased region" description="Basic and acidic residues" evidence="1">
    <location>
        <begin position="82"/>
        <end position="92"/>
    </location>
</feature>
<proteinExistence type="predicted"/>
<gene>
    <name evidence="2" type="ORF">TCAL_00019</name>
</gene>
<dbReference type="AlphaFoldDB" id="A0A553PF99"/>
<sequence>MESETSSSPDSTAVSALHRSMVILRKELEMKNKQIANLEANLQRAMTPRTVDRNFNDIFELVEVVESDTDTHQRSSPASPTKSDKGTDKHFDPGTPTEDPIMAFVLSDEEERQPAQKHSPTTPPPFRRISLKMNEDIVIHTYNSNHPHQPPSRTLSSSHLNPERPILQTSHPHLPTADSAIQTDITAVKPRQWASEPLLVKRPYLGTRHVGKVDFAGRGRYSLLNRDFTPQKSNHRLNLYPPTSANDEQKSSTFTTENSKWQVNLTLISEDAWDSEIDSTDKLLFIAEEFVSTARRKLVQIQDWKAIYGLAEWKAFFSCVKGGVGVLVKLEKIVLCFSA</sequence>
<evidence type="ECO:0000256" key="1">
    <source>
        <dbReference type="SAM" id="MobiDB-lite"/>
    </source>
</evidence>
<evidence type="ECO:0000313" key="2">
    <source>
        <dbReference type="EMBL" id="TRY76357.1"/>
    </source>
</evidence>
<evidence type="ECO:0000313" key="3">
    <source>
        <dbReference type="Proteomes" id="UP000318571"/>
    </source>
</evidence>
<name>A0A553PF99_TIGCA</name>
<feature type="compositionally biased region" description="Polar residues" evidence="1">
    <location>
        <begin position="241"/>
        <end position="253"/>
    </location>
</feature>
<feature type="region of interest" description="Disordered" evidence="1">
    <location>
        <begin position="109"/>
        <end position="128"/>
    </location>
</feature>
<dbReference type="Proteomes" id="UP000318571">
    <property type="component" value="Chromosome 5"/>
</dbReference>
<reference evidence="2 3" key="1">
    <citation type="journal article" date="2018" name="Nat. Ecol. Evol.">
        <title>Genomic signatures of mitonuclear coevolution across populations of Tigriopus californicus.</title>
        <authorList>
            <person name="Barreto F.S."/>
            <person name="Watson E.T."/>
            <person name="Lima T.G."/>
            <person name="Willett C.S."/>
            <person name="Edmands S."/>
            <person name="Li W."/>
            <person name="Burton R.S."/>
        </authorList>
    </citation>
    <scope>NUCLEOTIDE SEQUENCE [LARGE SCALE GENOMIC DNA]</scope>
    <source>
        <strain evidence="2 3">San Diego</strain>
    </source>
</reference>
<keyword evidence="3" id="KW-1185">Reference proteome</keyword>
<comment type="caution">
    <text evidence="2">The sequence shown here is derived from an EMBL/GenBank/DDBJ whole genome shotgun (WGS) entry which is preliminary data.</text>
</comment>
<organism evidence="2 3">
    <name type="scientific">Tigriopus californicus</name>
    <name type="common">Marine copepod</name>
    <dbReference type="NCBI Taxonomy" id="6832"/>
    <lineage>
        <taxon>Eukaryota</taxon>
        <taxon>Metazoa</taxon>
        <taxon>Ecdysozoa</taxon>
        <taxon>Arthropoda</taxon>
        <taxon>Crustacea</taxon>
        <taxon>Multicrustacea</taxon>
        <taxon>Hexanauplia</taxon>
        <taxon>Copepoda</taxon>
        <taxon>Harpacticoida</taxon>
        <taxon>Harpacticidae</taxon>
        <taxon>Tigriopus</taxon>
    </lineage>
</organism>
<feature type="region of interest" description="Disordered" evidence="1">
    <location>
        <begin position="67"/>
        <end position="100"/>
    </location>
</feature>
<dbReference type="EMBL" id="VCGU01000004">
    <property type="protein sequence ID" value="TRY76357.1"/>
    <property type="molecule type" value="Genomic_DNA"/>
</dbReference>
<accession>A0A553PF99</accession>